<organism evidence="1 2">
    <name type="scientific">Oculimacula yallundae</name>
    <dbReference type="NCBI Taxonomy" id="86028"/>
    <lineage>
        <taxon>Eukaryota</taxon>
        <taxon>Fungi</taxon>
        <taxon>Dikarya</taxon>
        <taxon>Ascomycota</taxon>
        <taxon>Pezizomycotina</taxon>
        <taxon>Leotiomycetes</taxon>
        <taxon>Helotiales</taxon>
        <taxon>Ploettnerulaceae</taxon>
        <taxon>Oculimacula</taxon>
    </lineage>
</organism>
<comment type="caution">
    <text evidence="1">The sequence shown here is derived from an EMBL/GenBank/DDBJ whole genome shotgun (WGS) entry which is preliminary data.</text>
</comment>
<evidence type="ECO:0000313" key="2">
    <source>
        <dbReference type="Proteomes" id="UP001595075"/>
    </source>
</evidence>
<protein>
    <submittedName>
        <fullName evidence="1">Uncharacterized protein</fullName>
    </submittedName>
</protein>
<gene>
    <name evidence="1" type="ORF">VTL71DRAFT_7782</name>
</gene>
<name>A0ABR4CVN6_9HELO</name>
<reference evidence="1 2" key="1">
    <citation type="journal article" date="2024" name="Commun. Biol.">
        <title>Comparative genomic analysis of thermophilic fungi reveals convergent evolutionary adaptations and gene losses.</title>
        <authorList>
            <person name="Steindorff A.S."/>
            <person name="Aguilar-Pontes M.V."/>
            <person name="Robinson A.J."/>
            <person name="Andreopoulos B."/>
            <person name="LaButti K."/>
            <person name="Kuo A."/>
            <person name="Mondo S."/>
            <person name="Riley R."/>
            <person name="Otillar R."/>
            <person name="Haridas S."/>
            <person name="Lipzen A."/>
            <person name="Grimwood J."/>
            <person name="Schmutz J."/>
            <person name="Clum A."/>
            <person name="Reid I.D."/>
            <person name="Moisan M.C."/>
            <person name="Butler G."/>
            <person name="Nguyen T.T.M."/>
            <person name="Dewar K."/>
            <person name="Conant G."/>
            <person name="Drula E."/>
            <person name="Henrissat B."/>
            <person name="Hansel C."/>
            <person name="Singer S."/>
            <person name="Hutchinson M.I."/>
            <person name="de Vries R.P."/>
            <person name="Natvig D.O."/>
            <person name="Powell A.J."/>
            <person name="Tsang A."/>
            <person name="Grigoriev I.V."/>
        </authorList>
    </citation>
    <scope>NUCLEOTIDE SEQUENCE [LARGE SCALE GENOMIC DNA]</scope>
    <source>
        <strain evidence="1 2">CBS 494.80</strain>
    </source>
</reference>
<dbReference type="Proteomes" id="UP001595075">
    <property type="component" value="Unassembled WGS sequence"/>
</dbReference>
<keyword evidence="2" id="KW-1185">Reference proteome</keyword>
<accession>A0ABR4CVN6</accession>
<dbReference type="EMBL" id="JAZHXI010000002">
    <property type="protein sequence ID" value="KAL2074004.1"/>
    <property type="molecule type" value="Genomic_DNA"/>
</dbReference>
<sequence>MKISPGVGYWDVCLRTLACCDKKGKAFGELEFRLQQHSLTDIMFAKTLFVYTSLLDIYRDIQLWILHLGIRFWMNEKI</sequence>
<proteinExistence type="predicted"/>
<evidence type="ECO:0000313" key="1">
    <source>
        <dbReference type="EMBL" id="KAL2074004.1"/>
    </source>
</evidence>